<dbReference type="OrthoDB" id="6049112at2"/>
<comment type="caution">
    <text evidence="1">The sequence shown here is derived from an EMBL/GenBank/DDBJ whole genome shotgun (WGS) entry which is preliminary data.</text>
</comment>
<proteinExistence type="predicted"/>
<name>A0A498CEB3_9GAMM</name>
<organism evidence="1 2">
    <name type="scientific">Stenotrophomonas rhizophila</name>
    <dbReference type="NCBI Taxonomy" id="216778"/>
    <lineage>
        <taxon>Bacteria</taxon>
        <taxon>Pseudomonadati</taxon>
        <taxon>Pseudomonadota</taxon>
        <taxon>Gammaproteobacteria</taxon>
        <taxon>Lysobacterales</taxon>
        <taxon>Lysobacteraceae</taxon>
        <taxon>Stenotrophomonas</taxon>
    </lineage>
</organism>
<gene>
    <name evidence="1" type="ORF">BCL79_0632</name>
</gene>
<dbReference type="RefSeq" id="WP_121037227.1">
    <property type="nucleotide sequence ID" value="NZ_RCDC01000004.1"/>
</dbReference>
<reference evidence="1 2" key="1">
    <citation type="submission" date="2018-10" db="EMBL/GenBank/DDBJ databases">
        <title>Comparative analysis of microorganisms from saline springs in Andes Mountain Range, Colombia.</title>
        <authorList>
            <person name="Rubin E."/>
        </authorList>
    </citation>
    <scope>NUCLEOTIDE SEQUENCE [LARGE SCALE GENOMIC DNA]</scope>
    <source>
        <strain evidence="1 2">USBA GBX 843</strain>
    </source>
</reference>
<sequence length="146" mass="15755">MGKSVEAKARPGRTTGVAFRQVWKPRPLCVVDPASPIEAVSRIVPRITENQRSCGLTSCLLIDPSTSQAFVLAEDKPVAVEMLRQGPRSPYWPWFVGVYRFTKADASAAASVLDDIREHLGIAPPPPAAPSLTLQLDLFTAMDAAA</sequence>
<evidence type="ECO:0000313" key="1">
    <source>
        <dbReference type="EMBL" id="RLK56249.1"/>
    </source>
</evidence>
<evidence type="ECO:0000313" key="2">
    <source>
        <dbReference type="Proteomes" id="UP000274786"/>
    </source>
</evidence>
<dbReference type="AlphaFoldDB" id="A0A498CEB3"/>
<dbReference type="EMBL" id="RCDC01000004">
    <property type="protein sequence ID" value="RLK56249.1"/>
    <property type="molecule type" value="Genomic_DNA"/>
</dbReference>
<protein>
    <submittedName>
        <fullName evidence="1">Uncharacterized protein</fullName>
    </submittedName>
</protein>
<accession>A0A498CEB3</accession>
<dbReference type="Proteomes" id="UP000274786">
    <property type="component" value="Unassembled WGS sequence"/>
</dbReference>